<feature type="region of interest" description="Disordered" evidence="1">
    <location>
        <begin position="73"/>
        <end position="121"/>
    </location>
</feature>
<dbReference type="Gramene" id="TuG1812G0300005678.01.T01">
    <property type="protein sequence ID" value="TuG1812G0300005678.01.T01.cds258170"/>
    <property type="gene ID" value="TuG1812G0300005678.01"/>
</dbReference>
<dbReference type="Proteomes" id="UP000015106">
    <property type="component" value="Chromosome 3"/>
</dbReference>
<evidence type="ECO:0000313" key="2">
    <source>
        <dbReference type="EnsemblPlants" id="TuG1812G0300005678.01.T01.cds258170"/>
    </source>
</evidence>
<evidence type="ECO:0000256" key="1">
    <source>
        <dbReference type="SAM" id="MobiDB-lite"/>
    </source>
</evidence>
<dbReference type="EnsemblPlants" id="TuG1812G0300005678.01.T01">
    <property type="protein sequence ID" value="TuG1812G0300005678.01.T01.cds258170"/>
    <property type="gene ID" value="TuG1812G0300005678.01"/>
</dbReference>
<organism evidence="2 3">
    <name type="scientific">Triticum urartu</name>
    <name type="common">Red wild einkorn</name>
    <name type="synonym">Crithodium urartu</name>
    <dbReference type="NCBI Taxonomy" id="4572"/>
    <lineage>
        <taxon>Eukaryota</taxon>
        <taxon>Viridiplantae</taxon>
        <taxon>Streptophyta</taxon>
        <taxon>Embryophyta</taxon>
        <taxon>Tracheophyta</taxon>
        <taxon>Spermatophyta</taxon>
        <taxon>Magnoliopsida</taxon>
        <taxon>Liliopsida</taxon>
        <taxon>Poales</taxon>
        <taxon>Poaceae</taxon>
        <taxon>BOP clade</taxon>
        <taxon>Pooideae</taxon>
        <taxon>Triticodae</taxon>
        <taxon>Triticeae</taxon>
        <taxon>Triticinae</taxon>
        <taxon>Triticum</taxon>
    </lineage>
</organism>
<feature type="compositionally biased region" description="Polar residues" evidence="1">
    <location>
        <begin position="34"/>
        <end position="45"/>
    </location>
</feature>
<feature type="compositionally biased region" description="Basic residues" evidence="1">
    <location>
        <begin position="111"/>
        <end position="121"/>
    </location>
</feature>
<evidence type="ECO:0000313" key="3">
    <source>
        <dbReference type="Proteomes" id="UP000015106"/>
    </source>
</evidence>
<keyword evidence="3" id="KW-1185">Reference proteome</keyword>
<protein>
    <submittedName>
        <fullName evidence="2">Uncharacterized protein</fullName>
    </submittedName>
</protein>
<feature type="compositionally biased region" description="Basic and acidic residues" evidence="1">
    <location>
        <begin position="99"/>
        <end position="110"/>
    </location>
</feature>
<sequence>MENNKVVKVLGPEDPKIKRKRKTALTAATEHSKQSTLDNAAPTLTMNHKETRQGWRHGDHRTSHLTRVIVYQRPPTAASTSQHQAVEAFPRTRRRRRADYHDQSRASDVAHHRHRCHRSHRARPVVGSTKGIKFFKTAP</sequence>
<dbReference type="AlphaFoldDB" id="A0A8R7U1X4"/>
<feature type="region of interest" description="Disordered" evidence="1">
    <location>
        <begin position="25"/>
        <end position="45"/>
    </location>
</feature>
<reference evidence="2" key="3">
    <citation type="submission" date="2022-06" db="UniProtKB">
        <authorList>
            <consortium name="EnsemblPlants"/>
        </authorList>
    </citation>
    <scope>IDENTIFICATION</scope>
</reference>
<reference evidence="3" key="1">
    <citation type="journal article" date="2013" name="Nature">
        <title>Draft genome of the wheat A-genome progenitor Triticum urartu.</title>
        <authorList>
            <person name="Ling H.Q."/>
            <person name="Zhao S."/>
            <person name="Liu D."/>
            <person name="Wang J."/>
            <person name="Sun H."/>
            <person name="Zhang C."/>
            <person name="Fan H."/>
            <person name="Li D."/>
            <person name="Dong L."/>
            <person name="Tao Y."/>
            <person name="Gao C."/>
            <person name="Wu H."/>
            <person name="Li Y."/>
            <person name="Cui Y."/>
            <person name="Guo X."/>
            <person name="Zheng S."/>
            <person name="Wang B."/>
            <person name="Yu K."/>
            <person name="Liang Q."/>
            <person name="Yang W."/>
            <person name="Lou X."/>
            <person name="Chen J."/>
            <person name="Feng M."/>
            <person name="Jian J."/>
            <person name="Zhang X."/>
            <person name="Luo G."/>
            <person name="Jiang Y."/>
            <person name="Liu J."/>
            <person name="Wang Z."/>
            <person name="Sha Y."/>
            <person name="Zhang B."/>
            <person name="Wu H."/>
            <person name="Tang D."/>
            <person name="Shen Q."/>
            <person name="Xue P."/>
            <person name="Zou S."/>
            <person name="Wang X."/>
            <person name="Liu X."/>
            <person name="Wang F."/>
            <person name="Yang Y."/>
            <person name="An X."/>
            <person name="Dong Z."/>
            <person name="Zhang K."/>
            <person name="Zhang X."/>
            <person name="Luo M.C."/>
            <person name="Dvorak J."/>
            <person name="Tong Y."/>
            <person name="Wang J."/>
            <person name="Yang H."/>
            <person name="Li Z."/>
            <person name="Wang D."/>
            <person name="Zhang A."/>
            <person name="Wang J."/>
        </authorList>
    </citation>
    <scope>NUCLEOTIDE SEQUENCE</scope>
    <source>
        <strain evidence="3">cv. G1812</strain>
    </source>
</reference>
<name>A0A8R7U1X4_TRIUA</name>
<proteinExistence type="predicted"/>
<reference evidence="2" key="2">
    <citation type="submission" date="2018-03" db="EMBL/GenBank/DDBJ databases">
        <title>The Triticum urartu genome reveals the dynamic nature of wheat genome evolution.</title>
        <authorList>
            <person name="Ling H."/>
            <person name="Ma B."/>
            <person name="Shi X."/>
            <person name="Liu H."/>
            <person name="Dong L."/>
            <person name="Sun H."/>
            <person name="Cao Y."/>
            <person name="Gao Q."/>
            <person name="Zheng S."/>
            <person name="Li Y."/>
            <person name="Yu Y."/>
            <person name="Du H."/>
            <person name="Qi M."/>
            <person name="Li Y."/>
            <person name="Yu H."/>
            <person name="Cui Y."/>
            <person name="Wang N."/>
            <person name="Chen C."/>
            <person name="Wu H."/>
            <person name="Zhao Y."/>
            <person name="Zhang J."/>
            <person name="Li Y."/>
            <person name="Zhou W."/>
            <person name="Zhang B."/>
            <person name="Hu W."/>
            <person name="Eijk M."/>
            <person name="Tang J."/>
            <person name="Witsenboer H."/>
            <person name="Zhao S."/>
            <person name="Li Z."/>
            <person name="Zhang A."/>
            <person name="Wang D."/>
            <person name="Liang C."/>
        </authorList>
    </citation>
    <scope>NUCLEOTIDE SEQUENCE [LARGE SCALE GENOMIC DNA]</scope>
    <source>
        <strain evidence="2">cv. G1812</strain>
    </source>
</reference>
<accession>A0A8R7U1X4</accession>